<keyword evidence="2" id="KW-1185">Reference proteome</keyword>
<dbReference type="Proteomes" id="UP000028926">
    <property type="component" value="Chromosome"/>
</dbReference>
<dbReference type="OrthoDB" id="6057489at2"/>
<sequence length="440" mass="47769">MPNTSNFGVNLSTGKLSLPITLGKLTGPNGFGSTISLNYSTTGLLNQVTTWNEDAPTSIVGLGWSLQSASTIVRSGTGSWQDSFFIMMGDQTIPLLLACSPLTPKDPNNPNDPNGDFNTLVFVTQSKSLYKITYDVPSETWTLIDQDGNTCTYGGIGTDAVDLGVRWVSQTDGQPAVWTGSSIETSGQAMYAVAWRLAQKTTLSGQEVTYTWSQIQQSISMGSGSTGLNYTMANYLTAIQVVGGSSVNLTYTDKERNEYPVFRWYAPPPGSLSLGSKLTTNCNAFQDRIETKYLENLEFYDVNNNLQHTVNLGYAFLYQNFKSQPSDFQSMDKRLLTSIKTVTAQGIPVAPPQKFDYWGLSDQPLQALVVNTSINGTTNCGTLRGLSNENVSTTITINQDSNTESYNALFGHLKTIQSSQGGLTWYSYADSSKTSTPVAG</sequence>
<dbReference type="eggNOG" id="COG3209">
    <property type="taxonomic scope" value="Bacteria"/>
</dbReference>
<protein>
    <submittedName>
        <fullName evidence="1">Uncharacterized protein</fullName>
    </submittedName>
</protein>
<evidence type="ECO:0000313" key="1">
    <source>
        <dbReference type="EMBL" id="AIK96631.1"/>
    </source>
</evidence>
<accession>A0A077AW57</accession>
<dbReference type="EMBL" id="CP008941">
    <property type="protein sequence ID" value="AIK96631.1"/>
    <property type="molecule type" value="Genomic_DNA"/>
</dbReference>
<dbReference type="KEGG" id="paca:ID47_07725"/>
<name>A0A077AW57_9PROT</name>
<dbReference type="RefSeq" id="WP_038465205.1">
    <property type="nucleotide sequence ID" value="NZ_CP008941.1"/>
</dbReference>
<reference evidence="1 2" key="1">
    <citation type="submission" date="2014-07" db="EMBL/GenBank/DDBJ databases">
        <title>Comparative genomic insights into amoeba endosymbionts belonging to the families of Holosporaceae and Candidatus Midichloriaceae within Rickettsiales.</title>
        <authorList>
            <person name="Wang Z."/>
            <person name="Wu M."/>
        </authorList>
    </citation>
    <scope>NUCLEOTIDE SEQUENCE [LARGE SCALE GENOMIC DNA]</scope>
    <source>
        <strain evidence="1">PRA3</strain>
    </source>
</reference>
<organism evidence="1 2">
    <name type="scientific">Candidatus Odyssella acanthamoebae</name>
    <dbReference type="NCBI Taxonomy" id="91604"/>
    <lineage>
        <taxon>Bacteria</taxon>
        <taxon>Pseudomonadati</taxon>
        <taxon>Pseudomonadota</taxon>
        <taxon>Alphaproteobacteria</taxon>
        <taxon>Holosporales</taxon>
        <taxon>Candidatus Paracaedibacteraceae</taxon>
        <taxon>Candidatus Odyssella</taxon>
    </lineage>
</organism>
<dbReference type="AlphaFoldDB" id="A0A077AW57"/>
<proteinExistence type="predicted"/>
<dbReference type="HOGENOM" id="CLU_622133_0_0_5"/>
<evidence type="ECO:0000313" key="2">
    <source>
        <dbReference type="Proteomes" id="UP000028926"/>
    </source>
</evidence>
<gene>
    <name evidence="1" type="ORF">ID47_07725</name>
</gene>